<accession>A0AAN7A186</accession>
<feature type="compositionally biased region" description="Acidic residues" evidence="1">
    <location>
        <begin position="1089"/>
        <end position="1106"/>
    </location>
</feature>
<evidence type="ECO:0000256" key="1">
    <source>
        <dbReference type="SAM" id="MobiDB-lite"/>
    </source>
</evidence>
<keyword evidence="3" id="KW-1185">Reference proteome</keyword>
<feature type="compositionally biased region" description="Polar residues" evidence="1">
    <location>
        <begin position="28"/>
        <end position="40"/>
    </location>
</feature>
<feature type="compositionally biased region" description="Low complexity" evidence="1">
    <location>
        <begin position="486"/>
        <end position="497"/>
    </location>
</feature>
<feature type="region of interest" description="Disordered" evidence="1">
    <location>
        <begin position="1073"/>
        <end position="1124"/>
    </location>
</feature>
<proteinExistence type="predicted"/>
<reference evidence="2" key="2">
    <citation type="submission" date="2023-05" db="EMBL/GenBank/DDBJ databases">
        <authorList>
            <consortium name="Lawrence Berkeley National Laboratory"/>
            <person name="Steindorff A."/>
            <person name="Hensen N."/>
            <person name="Bonometti L."/>
            <person name="Westerberg I."/>
            <person name="Brannstrom I.O."/>
            <person name="Guillou S."/>
            <person name="Cros-Aarteil S."/>
            <person name="Calhoun S."/>
            <person name="Haridas S."/>
            <person name="Kuo A."/>
            <person name="Mondo S."/>
            <person name="Pangilinan J."/>
            <person name="Riley R."/>
            <person name="Labutti K."/>
            <person name="Andreopoulos B."/>
            <person name="Lipzen A."/>
            <person name="Chen C."/>
            <person name="Yanf M."/>
            <person name="Daum C."/>
            <person name="Ng V."/>
            <person name="Clum A."/>
            <person name="Ohm R."/>
            <person name="Martin F."/>
            <person name="Silar P."/>
            <person name="Natvig D."/>
            <person name="Lalanne C."/>
            <person name="Gautier V."/>
            <person name="Ament-Velasquez S.L."/>
            <person name="Kruys A."/>
            <person name="Hutchinson M.I."/>
            <person name="Powell A.J."/>
            <person name="Barry K."/>
            <person name="Miller A.N."/>
            <person name="Grigoriev I.V."/>
            <person name="Debuchy R."/>
            <person name="Gladieux P."/>
            <person name="Thoren M.H."/>
            <person name="Johannesson H."/>
        </authorList>
    </citation>
    <scope>NUCLEOTIDE SEQUENCE</scope>
    <source>
        <strain evidence="2">CBS 538.74</strain>
    </source>
</reference>
<dbReference type="EMBL" id="MU856846">
    <property type="protein sequence ID" value="KAK4157733.1"/>
    <property type="molecule type" value="Genomic_DNA"/>
</dbReference>
<evidence type="ECO:0000313" key="2">
    <source>
        <dbReference type="EMBL" id="KAK4157733.1"/>
    </source>
</evidence>
<name>A0AAN7A186_9PEZI</name>
<gene>
    <name evidence="2" type="ORF">C8A00DRAFT_39882</name>
</gene>
<feature type="region of interest" description="Disordered" evidence="1">
    <location>
        <begin position="153"/>
        <end position="187"/>
    </location>
</feature>
<feature type="region of interest" description="Disordered" evidence="1">
    <location>
        <begin position="1"/>
        <end position="40"/>
    </location>
</feature>
<protein>
    <submittedName>
        <fullName evidence="2">Uncharacterized protein</fullName>
    </submittedName>
</protein>
<dbReference type="Proteomes" id="UP001302745">
    <property type="component" value="Unassembled WGS sequence"/>
</dbReference>
<organism evidence="2 3">
    <name type="scientific">Chaetomidium leptoderma</name>
    <dbReference type="NCBI Taxonomy" id="669021"/>
    <lineage>
        <taxon>Eukaryota</taxon>
        <taxon>Fungi</taxon>
        <taxon>Dikarya</taxon>
        <taxon>Ascomycota</taxon>
        <taxon>Pezizomycotina</taxon>
        <taxon>Sordariomycetes</taxon>
        <taxon>Sordariomycetidae</taxon>
        <taxon>Sordariales</taxon>
        <taxon>Chaetomiaceae</taxon>
        <taxon>Chaetomidium</taxon>
    </lineage>
</organism>
<dbReference type="AlphaFoldDB" id="A0AAN7A186"/>
<reference evidence="2" key="1">
    <citation type="journal article" date="2023" name="Mol. Phylogenet. Evol.">
        <title>Genome-scale phylogeny and comparative genomics of the fungal order Sordariales.</title>
        <authorList>
            <person name="Hensen N."/>
            <person name="Bonometti L."/>
            <person name="Westerberg I."/>
            <person name="Brannstrom I.O."/>
            <person name="Guillou S."/>
            <person name="Cros-Aarteil S."/>
            <person name="Calhoun S."/>
            <person name="Haridas S."/>
            <person name="Kuo A."/>
            <person name="Mondo S."/>
            <person name="Pangilinan J."/>
            <person name="Riley R."/>
            <person name="LaButti K."/>
            <person name="Andreopoulos B."/>
            <person name="Lipzen A."/>
            <person name="Chen C."/>
            <person name="Yan M."/>
            <person name="Daum C."/>
            <person name="Ng V."/>
            <person name="Clum A."/>
            <person name="Steindorff A."/>
            <person name="Ohm R.A."/>
            <person name="Martin F."/>
            <person name="Silar P."/>
            <person name="Natvig D.O."/>
            <person name="Lalanne C."/>
            <person name="Gautier V."/>
            <person name="Ament-Velasquez S.L."/>
            <person name="Kruys A."/>
            <person name="Hutchinson M.I."/>
            <person name="Powell A.J."/>
            <person name="Barry K."/>
            <person name="Miller A.N."/>
            <person name="Grigoriev I.V."/>
            <person name="Debuchy R."/>
            <person name="Gladieux P."/>
            <person name="Hiltunen Thoren M."/>
            <person name="Johannesson H."/>
        </authorList>
    </citation>
    <scope>NUCLEOTIDE SEQUENCE</scope>
    <source>
        <strain evidence="2">CBS 538.74</strain>
    </source>
</reference>
<sequence length="1124" mass="127498">MASESSGSSQDSFRPNPSSLLRPENEGPLSSSGTTIPSVSTAHQEARIDVDGVFVQFLISYAASSPECPPLFKAYLEDVVLKPGVQDLRLKVEYHLRNPQIKDYNLGPTFIRELQRYRIYDHVYAGARSEGALPSAPIPAQYKPRAHLTAGRVTAESTELDAGGDLEEELEETESEVQDEDDMDDRIDRTGPDWEIDSWYKDKRQPPLAAPLHTVINFLADEDVDRCLNWEAKFEEVVSYLEWLAHDDDRGQLDNARPQTQAMFNDAVTKAKAHVLFEEHHYDPTPLEITKPPKNPLRSTRLNWMINGRYMPLPSRSSVPDRSNLLPKSIPPRPPSLVNRMLIDKPDNNNLYDEFARDEKEWWQRIADADDIPPDAEDDEQNNLAYIEDESFASSSRGDNNIGWVRTDPSTGQTVLPNGSPLPRGPNPQAWAMERGARRAGLQQLLRATSLTNPYQRLRSGLILPTPAATLRSARENADNNTQWTPPRLDPSSSQLPSQLETLPYTVAYRERLKQIKTTRELARLRVEEEAVHDMLLPRNLVNGGPFVVVGRRMTDPATQARQDLLKQCRTTVAMLKAAARRVPRALLKAVLHVVAVGETNRGRGRGGVPMPVFVPGYLVLAGDELEQQADGQERVPRLLDQDEVQWLRFLAGGECVNGKNWTGRFVPDTPRDKYRLFLLFATKVQKLLDDKNPQGLFSRCDAQVEVEDLLEAINAGKDSSAVTKYEFQPHDACCWLDRMKESGHVRFRLDLMCYGVVQRPVVEYFPEHRVLWPTEADTRERPSYYFGYLSDWRRIIQDGHKPDISEGSAIWNFFLSLAFRLGYTIAMLEQEQEQQPIPPPQAAVHNLRDSINKWKRACTTTTNPEEEPEPTRAELALIRTNIIDELGTNKTMLAPGRTHHYLDSAGHPQTTLIRDHNWDWAAAARQQPPQRRKQFWSIDRWPLLKTAINNNKDLDPYPYPSDADLAARDPTTDMRYKQPKLERYCPEKTEYRPGPAVYPVGDTRLQREVVRGRRIEMVERAIGLEPEEATWSDTLAMLNPFSRPSLMVEERIEDGKLPAVVDVKVAPRSWDPVAEAEAEAEAQAAGEVELDDAGEDEDDEDEDFEVQSLDILMTGMGEPWMTA</sequence>
<feature type="region of interest" description="Disordered" evidence="1">
    <location>
        <begin position="475"/>
        <end position="497"/>
    </location>
</feature>
<feature type="compositionally biased region" description="Polar residues" evidence="1">
    <location>
        <begin position="1"/>
        <end position="19"/>
    </location>
</feature>
<evidence type="ECO:0000313" key="3">
    <source>
        <dbReference type="Proteomes" id="UP001302745"/>
    </source>
</evidence>
<feature type="compositionally biased region" description="Acidic residues" evidence="1">
    <location>
        <begin position="158"/>
        <end position="185"/>
    </location>
</feature>
<comment type="caution">
    <text evidence="2">The sequence shown here is derived from an EMBL/GenBank/DDBJ whole genome shotgun (WGS) entry which is preliminary data.</text>
</comment>